<dbReference type="PANTHER" id="PTHR38600:SF2">
    <property type="entry name" value="SLL0088 PROTEIN"/>
    <property type="match status" value="1"/>
</dbReference>
<dbReference type="Gene3D" id="1.10.10.10">
    <property type="entry name" value="Winged helix-like DNA-binding domain superfamily/Winged helix DNA-binding domain"/>
    <property type="match status" value="1"/>
</dbReference>
<evidence type="ECO:0000313" key="4">
    <source>
        <dbReference type="Proteomes" id="UP000334019"/>
    </source>
</evidence>
<feature type="domain" description="HTH arsR-type" evidence="2">
    <location>
        <begin position="9"/>
        <end position="90"/>
    </location>
</feature>
<dbReference type="GO" id="GO:0003700">
    <property type="term" value="F:DNA-binding transcription factor activity"/>
    <property type="evidence" value="ECO:0007669"/>
    <property type="project" value="InterPro"/>
</dbReference>
<proteinExistence type="predicted"/>
<dbReference type="PANTHER" id="PTHR38600">
    <property type="entry name" value="TRANSCRIPTIONAL REGULATORY PROTEIN"/>
    <property type="match status" value="1"/>
</dbReference>
<dbReference type="CDD" id="cd00090">
    <property type="entry name" value="HTH_ARSR"/>
    <property type="match status" value="1"/>
</dbReference>
<evidence type="ECO:0000259" key="2">
    <source>
        <dbReference type="SMART" id="SM00418"/>
    </source>
</evidence>
<dbReference type="InterPro" id="IPR001845">
    <property type="entry name" value="HTH_ArsR_DNA-bd_dom"/>
</dbReference>
<reference evidence="3 4" key="1">
    <citation type="submission" date="2019-11" db="EMBL/GenBank/DDBJ databases">
        <authorList>
            <person name="He Y."/>
        </authorList>
    </citation>
    <scope>NUCLEOTIDE SEQUENCE [LARGE SCALE GENOMIC DNA]</scope>
    <source>
        <strain evidence="3 4">SCSIO 58843</strain>
    </source>
</reference>
<dbReference type="InterPro" id="IPR011991">
    <property type="entry name" value="ArsR-like_HTH"/>
</dbReference>
<protein>
    <submittedName>
        <fullName evidence="3">Helix-turn-helix domain-containing protein</fullName>
    </submittedName>
</protein>
<sequence>MVVSDTLDRRLRALSDPTRRDIVARTLHRDHAVSDLAAAYPMSFAAVQRHVAVLEDAGLVTKRAVHRHRYVRARAEALDEVEADLLALRDVWRGRVERMHDVLSDASAPEDDRAHEDEEDAR</sequence>
<evidence type="ECO:0000256" key="1">
    <source>
        <dbReference type="SAM" id="MobiDB-lite"/>
    </source>
</evidence>
<dbReference type="Pfam" id="PF12840">
    <property type="entry name" value="HTH_20"/>
    <property type="match status" value="1"/>
</dbReference>
<keyword evidence="4" id="KW-1185">Reference proteome</keyword>
<dbReference type="SUPFAM" id="SSF46785">
    <property type="entry name" value="Winged helix' DNA-binding domain"/>
    <property type="match status" value="1"/>
</dbReference>
<name>A0A5Q2RH89_9ACTN</name>
<feature type="compositionally biased region" description="Basic and acidic residues" evidence="1">
    <location>
        <begin position="110"/>
        <end position="122"/>
    </location>
</feature>
<accession>A0A5Q2RH89</accession>
<dbReference type="RefSeq" id="WP_153758328.1">
    <property type="nucleotide sequence ID" value="NZ_CP045851.1"/>
</dbReference>
<dbReference type="InterPro" id="IPR036388">
    <property type="entry name" value="WH-like_DNA-bd_sf"/>
</dbReference>
<evidence type="ECO:0000313" key="3">
    <source>
        <dbReference type="EMBL" id="QGG94222.1"/>
    </source>
</evidence>
<organism evidence="3 4">
    <name type="scientific">Actinomarinicola tropica</name>
    <dbReference type="NCBI Taxonomy" id="2789776"/>
    <lineage>
        <taxon>Bacteria</taxon>
        <taxon>Bacillati</taxon>
        <taxon>Actinomycetota</taxon>
        <taxon>Acidimicrobiia</taxon>
        <taxon>Acidimicrobiales</taxon>
        <taxon>Iamiaceae</taxon>
        <taxon>Actinomarinicola</taxon>
    </lineage>
</organism>
<dbReference type="InterPro" id="IPR036390">
    <property type="entry name" value="WH_DNA-bd_sf"/>
</dbReference>
<dbReference type="Proteomes" id="UP000334019">
    <property type="component" value="Chromosome"/>
</dbReference>
<gene>
    <name evidence="3" type="ORF">GH723_03405</name>
</gene>
<dbReference type="EMBL" id="CP045851">
    <property type="protein sequence ID" value="QGG94222.1"/>
    <property type="molecule type" value="Genomic_DNA"/>
</dbReference>
<dbReference type="AlphaFoldDB" id="A0A5Q2RH89"/>
<feature type="region of interest" description="Disordered" evidence="1">
    <location>
        <begin position="102"/>
        <end position="122"/>
    </location>
</feature>
<dbReference type="KEGG" id="atq:GH723_03405"/>
<dbReference type="SMART" id="SM00418">
    <property type="entry name" value="HTH_ARSR"/>
    <property type="match status" value="1"/>
</dbReference>